<dbReference type="InterPro" id="IPR046947">
    <property type="entry name" value="LytR-like"/>
</dbReference>
<dbReference type="InterPro" id="IPR001789">
    <property type="entry name" value="Sig_transdc_resp-reg_receiver"/>
</dbReference>
<evidence type="ECO:0000256" key="1">
    <source>
        <dbReference type="PROSITE-ProRule" id="PRU00169"/>
    </source>
</evidence>
<evidence type="ECO:0000313" key="5">
    <source>
        <dbReference type="Proteomes" id="UP000075583"/>
    </source>
</evidence>
<dbReference type="Gene3D" id="3.40.50.2300">
    <property type="match status" value="1"/>
</dbReference>
<dbReference type="PROSITE" id="PS50110">
    <property type="entry name" value="RESPONSE_REGULATORY"/>
    <property type="match status" value="1"/>
</dbReference>
<dbReference type="SMART" id="SM00448">
    <property type="entry name" value="REC"/>
    <property type="match status" value="1"/>
</dbReference>
<organism evidence="4 5">
    <name type="scientific">Roseivirga ehrenbergii (strain DSM 102268 / JCM 13514 / KCTC 12282 / NCIMB 14502 / KMM 6017)</name>
    <dbReference type="NCBI Taxonomy" id="279360"/>
    <lineage>
        <taxon>Bacteria</taxon>
        <taxon>Pseudomonadati</taxon>
        <taxon>Bacteroidota</taxon>
        <taxon>Cytophagia</taxon>
        <taxon>Cytophagales</taxon>
        <taxon>Roseivirgaceae</taxon>
        <taxon>Roseivirga</taxon>
    </lineage>
</organism>
<dbReference type="SUPFAM" id="SSF52172">
    <property type="entry name" value="CheY-like"/>
    <property type="match status" value="1"/>
</dbReference>
<dbReference type="GO" id="GO:0000156">
    <property type="term" value="F:phosphorelay response regulator activity"/>
    <property type="evidence" value="ECO:0007669"/>
    <property type="project" value="InterPro"/>
</dbReference>
<dbReference type="InterPro" id="IPR007492">
    <property type="entry name" value="LytTR_DNA-bd_dom"/>
</dbReference>
<evidence type="ECO:0000259" key="2">
    <source>
        <dbReference type="PROSITE" id="PS50110"/>
    </source>
</evidence>
<dbReference type="PANTHER" id="PTHR37299">
    <property type="entry name" value="TRANSCRIPTIONAL REGULATOR-RELATED"/>
    <property type="match status" value="1"/>
</dbReference>
<keyword evidence="5" id="KW-1185">Reference proteome</keyword>
<proteinExistence type="predicted"/>
<feature type="domain" description="Response regulatory" evidence="2">
    <location>
        <begin position="13"/>
        <end position="128"/>
    </location>
</feature>
<gene>
    <name evidence="4" type="ORF">MB14_12350</name>
</gene>
<dbReference type="Proteomes" id="UP000075583">
    <property type="component" value="Unassembled WGS sequence"/>
</dbReference>
<dbReference type="GO" id="GO:0003677">
    <property type="term" value="F:DNA binding"/>
    <property type="evidence" value="ECO:0007669"/>
    <property type="project" value="InterPro"/>
</dbReference>
<protein>
    <recommendedName>
        <fullName evidence="6">Two-component system response regulator</fullName>
    </recommendedName>
</protein>
<evidence type="ECO:0000259" key="3">
    <source>
        <dbReference type="PROSITE" id="PS50930"/>
    </source>
</evidence>
<dbReference type="OrthoDB" id="1646880at2"/>
<dbReference type="Gene3D" id="2.40.50.1020">
    <property type="entry name" value="LytTr DNA-binding domain"/>
    <property type="match status" value="1"/>
</dbReference>
<feature type="modified residue" description="4-aspartylphosphate" evidence="1">
    <location>
        <position position="63"/>
    </location>
</feature>
<accession>A0A150XRP3</accession>
<name>A0A150XRP3_ROSEK</name>
<dbReference type="InterPro" id="IPR011006">
    <property type="entry name" value="CheY-like_superfamily"/>
</dbReference>
<evidence type="ECO:0000313" key="4">
    <source>
        <dbReference type="EMBL" id="KYG81383.1"/>
    </source>
</evidence>
<dbReference type="Pfam" id="PF00072">
    <property type="entry name" value="Response_reg"/>
    <property type="match status" value="1"/>
</dbReference>
<dbReference type="EMBL" id="LQZQ01000002">
    <property type="protein sequence ID" value="KYG81383.1"/>
    <property type="molecule type" value="Genomic_DNA"/>
</dbReference>
<dbReference type="AlphaFoldDB" id="A0A150XRP3"/>
<keyword evidence="1" id="KW-0597">Phosphoprotein</keyword>
<dbReference type="PROSITE" id="PS50930">
    <property type="entry name" value="HTH_LYTTR"/>
    <property type="match status" value="1"/>
</dbReference>
<evidence type="ECO:0008006" key="6">
    <source>
        <dbReference type="Google" id="ProtNLM"/>
    </source>
</evidence>
<dbReference type="STRING" id="279360.MB14_12350"/>
<dbReference type="CDD" id="cd17534">
    <property type="entry name" value="REC_DC-like"/>
    <property type="match status" value="1"/>
</dbReference>
<dbReference type="RefSeq" id="WP_062588240.1">
    <property type="nucleotide sequence ID" value="NZ_LQZQ01000002.1"/>
</dbReference>
<dbReference type="Pfam" id="PF04397">
    <property type="entry name" value="LytTR"/>
    <property type="match status" value="1"/>
</dbReference>
<reference evidence="4" key="1">
    <citation type="submission" date="2016-01" db="EMBL/GenBank/DDBJ databases">
        <title>Genome sequencing of Roseivirga ehrenbergii KMM 6017.</title>
        <authorList>
            <person name="Selvaratnam C."/>
            <person name="Thevarajoo S."/>
            <person name="Goh K.M."/>
            <person name="Ee R."/>
            <person name="Chan K.-G."/>
            <person name="Chong C.S."/>
        </authorList>
    </citation>
    <scope>NUCLEOTIDE SEQUENCE [LARGE SCALE GENOMIC DNA]</scope>
    <source>
        <strain evidence="4">KMM 6017</strain>
    </source>
</reference>
<sequence>MAVINNDYDQSPRILIVEDEPFIAENLQEMLGIFGYEQTEIANSANQAIKAIKASLPDLILLDVKIKGDQDGIELGGIIHEQYKVPFVYITSYSDKETVNRAKHTRPLGFIVKPFTKDDVYAAIEVALFNKQRIAASSGISNISTLNPTTYSNDSIFIKKKTLLEKVKYSDLMWIEADGNHITLHATKDRSYTVRKSLKEITDKLPKDKFLRVHKSFVVQVDAVTAIDTNHVHMEDKKIPIGRSYYNAFTATLNTISAS</sequence>
<feature type="domain" description="HTH LytTR-type" evidence="3">
    <location>
        <begin position="156"/>
        <end position="255"/>
    </location>
</feature>
<dbReference type="SMART" id="SM00850">
    <property type="entry name" value="LytTR"/>
    <property type="match status" value="1"/>
</dbReference>
<dbReference type="PANTHER" id="PTHR37299:SF1">
    <property type="entry name" value="STAGE 0 SPORULATION PROTEIN A HOMOLOG"/>
    <property type="match status" value="1"/>
</dbReference>
<comment type="caution">
    <text evidence="4">The sequence shown here is derived from an EMBL/GenBank/DDBJ whole genome shotgun (WGS) entry which is preliminary data.</text>
</comment>